<evidence type="ECO:0000313" key="1">
    <source>
        <dbReference type="EMBL" id="KAF4965699.1"/>
    </source>
</evidence>
<dbReference type="EMBL" id="JABEXW010000332">
    <property type="protein sequence ID" value="KAF4965699.1"/>
    <property type="molecule type" value="Genomic_DNA"/>
</dbReference>
<accession>A0A8H4TXA5</accession>
<protein>
    <recommendedName>
        <fullName evidence="3">PaxU</fullName>
    </recommendedName>
</protein>
<dbReference type="Pfam" id="PF05705">
    <property type="entry name" value="DUF829"/>
    <property type="match status" value="1"/>
</dbReference>
<reference evidence="1" key="1">
    <citation type="journal article" date="2020" name="BMC Genomics">
        <title>Correction to: Identification and distribution of gene clusters required for synthesis of sphingolipid metabolism inhibitors in diverse species of the filamentous fungus Fusarium.</title>
        <authorList>
            <person name="Kim H.S."/>
            <person name="Lohmar J.M."/>
            <person name="Busman M."/>
            <person name="Brown D.W."/>
            <person name="Naumann T.A."/>
            <person name="Divon H.H."/>
            <person name="Lysoe E."/>
            <person name="Uhlig S."/>
            <person name="Proctor R.H."/>
        </authorList>
    </citation>
    <scope>NUCLEOTIDE SEQUENCE</scope>
    <source>
        <strain evidence="1">NRRL 20472</strain>
    </source>
</reference>
<gene>
    <name evidence="1" type="ORF">FSARC_6539</name>
</gene>
<dbReference type="AlphaFoldDB" id="A0A8H4TXA5"/>
<dbReference type="PANTHER" id="PTHR12265:SF14">
    <property type="entry name" value="INDOLE-DITERPENE BIOSYNTHESIS PROTEIN PAXU"/>
    <property type="match status" value="1"/>
</dbReference>
<comment type="caution">
    <text evidence="1">The sequence shown here is derived from an EMBL/GenBank/DDBJ whole genome shotgun (WGS) entry which is preliminary data.</text>
</comment>
<dbReference type="PANTHER" id="PTHR12265">
    <property type="entry name" value="TRANSMEMBRANE PROTEIN 53"/>
    <property type="match status" value="1"/>
</dbReference>
<proteinExistence type="predicted"/>
<dbReference type="OrthoDB" id="77878at2759"/>
<dbReference type="Proteomes" id="UP000622797">
    <property type="component" value="Unassembled WGS sequence"/>
</dbReference>
<dbReference type="InterPro" id="IPR029058">
    <property type="entry name" value="AB_hydrolase_fold"/>
</dbReference>
<evidence type="ECO:0000313" key="2">
    <source>
        <dbReference type="Proteomes" id="UP000622797"/>
    </source>
</evidence>
<sequence>MAGKKLPELPGFTALNSKILVSQKTAEQPPADHPSAVVIYGWGDGLARHVGKYADGYRALFPYSRQIVILSPIKDAMFTGLEARTREMHLVLDNLDGLLDDKQAPILIHAMSNTGAISYATTLKGFLEKHKRQMPHQLLVLDSTPGNPFWSWERLGQWSHAMALGTAKFFPWPFFITQGIWGVFLTLDVIFKWLTGGEPSGAFALRVVDDKNYETTDSKRLYLYSKADDIISYKDIEGYVAESKERGYVTRSEIFEGTGHVGHMRAHPEQYWKAIQDAWKWSNDEKTDA</sequence>
<reference evidence="1" key="2">
    <citation type="submission" date="2020-05" db="EMBL/GenBank/DDBJ databases">
        <authorList>
            <person name="Kim H.-S."/>
            <person name="Proctor R.H."/>
            <person name="Brown D.W."/>
        </authorList>
    </citation>
    <scope>NUCLEOTIDE SEQUENCE</scope>
    <source>
        <strain evidence="1">NRRL 20472</strain>
    </source>
</reference>
<evidence type="ECO:0008006" key="3">
    <source>
        <dbReference type="Google" id="ProtNLM"/>
    </source>
</evidence>
<name>A0A8H4TXA5_9HYPO</name>
<organism evidence="1 2">
    <name type="scientific">Fusarium sarcochroum</name>
    <dbReference type="NCBI Taxonomy" id="1208366"/>
    <lineage>
        <taxon>Eukaryota</taxon>
        <taxon>Fungi</taxon>
        <taxon>Dikarya</taxon>
        <taxon>Ascomycota</taxon>
        <taxon>Pezizomycotina</taxon>
        <taxon>Sordariomycetes</taxon>
        <taxon>Hypocreomycetidae</taxon>
        <taxon>Hypocreales</taxon>
        <taxon>Nectriaceae</taxon>
        <taxon>Fusarium</taxon>
        <taxon>Fusarium lateritium species complex</taxon>
    </lineage>
</organism>
<dbReference type="InterPro" id="IPR008547">
    <property type="entry name" value="DUF829_TMEM53"/>
</dbReference>
<keyword evidence="2" id="KW-1185">Reference proteome</keyword>
<dbReference type="SUPFAM" id="SSF53474">
    <property type="entry name" value="alpha/beta-Hydrolases"/>
    <property type="match status" value="1"/>
</dbReference>